<dbReference type="Gene3D" id="3.40.50.300">
    <property type="entry name" value="P-loop containing nucleotide triphosphate hydrolases"/>
    <property type="match status" value="1"/>
</dbReference>
<evidence type="ECO:0000313" key="4">
    <source>
        <dbReference type="EMBL" id="CAB3745493.1"/>
    </source>
</evidence>
<dbReference type="GeneID" id="97046165"/>
<dbReference type="InterPro" id="IPR027417">
    <property type="entry name" value="P-loop_NTPase"/>
</dbReference>
<evidence type="ECO:0000256" key="2">
    <source>
        <dbReference type="ARBA" id="ARBA00022840"/>
    </source>
</evidence>
<dbReference type="GO" id="GO:0005524">
    <property type="term" value="F:ATP binding"/>
    <property type="evidence" value="ECO:0007669"/>
    <property type="project" value="UniProtKB-KW"/>
</dbReference>
<dbReference type="PROSITE" id="PS50045">
    <property type="entry name" value="SIGMA54_INTERACT_4"/>
    <property type="match status" value="1"/>
</dbReference>
<name>A0A6J5CTM1_9BURK</name>
<reference evidence="4 5" key="1">
    <citation type="submission" date="2020-04" db="EMBL/GenBank/DDBJ databases">
        <authorList>
            <person name="De Canck E."/>
        </authorList>
    </citation>
    <scope>NUCLEOTIDE SEQUENCE [LARGE SCALE GENOMIC DNA]</scope>
    <source>
        <strain evidence="4 5">LMG 24238</strain>
    </source>
</reference>
<evidence type="ECO:0000256" key="1">
    <source>
        <dbReference type="ARBA" id="ARBA00022741"/>
    </source>
</evidence>
<keyword evidence="1" id="KW-0547">Nucleotide-binding</keyword>
<keyword evidence="5" id="KW-1185">Reference proteome</keyword>
<dbReference type="InterPro" id="IPR003593">
    <property type="entry name" value="AAA+_ATPase"/>
</dbReference>
<dbReference type="PANTHER" id="PTHR32071">
    <property type="entry name" value="TRANSCRIPTIONAL REGULATORY PROTEIN"/>
    <property type="match status" value="1"/>
</dbReference>
<dbReference type="SMART" id="SM00382">
    <property type="entry name" value="AAA"/>
    <property type="match status" value="1"/>
</dbReference>
<evidence type="ECO:0000313" key="5">
    <source>
        <dbReference type="Proteomes" id="UP000494255"/>
    </source>
</evidence>
<dbReference type="AlphaFoldDB" id="A0A6J5CTM1"/>
<keyword evidence="2" id="KW-0067">ATP-binding</keyword>
<proteinExistence type="predicted"/>
<sequence length="554" mass="62315">MFRTILLAFTNRHASRVRGMRPDHTFVFKDVGDERAETLRLPEESATPLKDIIAQAQAAEWRALLDSSGSLGFESDVIDRLHESAPADLANQAALQELPRTLFKGLIQITTRPTVFVVDNEEFANRRDQRAATRALQPKEADTDRDEAVREDLIDRVGRELSQDKTLMLGGRIAFVPLRAGAKQSQRYEALTRRLLAQITSTSISEKALRDGPVLLVGETGAGKTEQASAIHQALIAHTGRTGRFVPVNVAAISPSLLESRLRGHRRGSFTGANESRNGWFKEADEGTLFLDEFQSAPAEIQLQLLDLMRAVSDNVRVSQIGDEANPSTYRVKLVLATNEPVEKLRTEARLRVDLFYRIRTLIEVRPLRKRISEEAELLESLWCLNRWRSNAPWNDEGASDTPWGDRDLRLAFAPALTIGARQVLSAHDWPGNLREFERVCFDVFWEYDRTSGMATDWTDVIGHAMGLDVAAQHESLPALGSLDRATIDRLREAEQILIDCQFIVRRAQPMLAKLKLKSPRTLKAFLSANRQFLVSPFWQHDSRARKLLDDGDG</sequence>
<gene>
    <name evidence="4" type="primary">norR_9</name>
    <name evidence="4" type="ORF">LMG24238_07625</name>
</gene>
<dbReference type="Pfam" id="PF00158">
    <property type="entry name" value="Sigma54_activat"/>
    <property type="match status" value="1"/>
</dbReference>
<dbReference type="Proteomes" id="UP000494255">
    <property type="component" value="Unassembled WGS sequence"/>
</dbReference>
<dbReference type="EMBL" id="CADIKC010000023">
    <property type="protein sequence ID" value="CAB3745493.1"/>
    <property type="molecule type" value="Genomic_DNA"/>
</dbReference>
<dbReference type="CDD" id="cd00009">
    <property type="entry name" value="AAA"/>
    <property type="match status" value="1"/>
</dbReference>
<evidence type="ECO:0000259" key="3">
    <source>
        <dbReference type="PROSITE" id="PS50045"/>
    </source>
</evidence>
<dbReference type="GO" id="GO:0006355">
    <property type="term" value="P:regulation of DNA-templated transcription"/>
    <property type="evidence" value="ECO:0007669"/>
    <property type="project" value="InterPro"/>
</dbReference>
<organism evidence="4 5">
    <name type="scientific">Paraburkholderia sediminicola</name>
    <dbReference type="NCBI Taxonomy" id="458836"/>
    <lineage>
        <taxon>Bacteria</taxon>
        <taxon>Pseudomonadati</taxon>
        <taxon>Pseudomonadota</taxon>
        <taxon>Betaproteobacteria</taxon>
        <taxon>Burkholderiales</taxon>
        <taxon>Burkholderiaceae</taxon>
        <taxon>Paraburkholderia</taxon>
    </lineage>
</organism>
<feature type="domain" description="Sigma-54 factor interaction" evidence="3">
    <location>
        <begin position="208"/>
        <end position="440"/>
    </location>
</feature>
<accession>A0A6J5CTM1</accession>
<dbReference type="RefSeq" id="WP_175054979.1">
    <property type="nucleotide sequence ID" value="NZ_CADIKC010000023.1"/>
</dbReference>
<dbReference type="SUPFAM" id="SSF52540">
    <property type="entry name" value="P-loop containing nucleoside triphosphate hydrolases"/>
    <property type="match status" value="1"/>
</dbReference>
<protein>
    <submittedName>
        <fullName evidence="4">Anaerobic nitric oxide reductase transcription regulator NorR</fullName>
    </submittedName>
</protein>
<dbReference type="InterPro" id="IPR002078">
    <property type="entry name" value="Sigma_54_int"/>
</dbReference>